<feature type="region of interest" description="Disordered" evidence="1">
    <location>
        <begin position="87"/>
        <end position="149"/>
    </location>
</feature>
<evidence type="ECO:0000313" key="3">
    <source>
        <dbReference type="Proteomes" id="UP000499080"/>
    </source>
</evidence>
<sequence>MSAVYSELSVVAIFQKVGGGCSSFYGRWSQKPPHSSEPVKQRVPGVYRETDRALRQIRTPQRASPKVLVQGLLRTVLSRGTDSTLEDFSKGSTLTQPAVPDVAPSMSKGAKQVPVTPRHSERIHPMDRHLRSAEGPGSPRGVPNSGKRCLPLKAGPSGFLFLGFDSAPATAP</sequence>
<reference evidence="2 3" key="1">
    <citation type="journal article" date="2019" name="Sci. Rep.">
        <title>Orb-weaving spider Araneus ventricosus genome elucidates the spidroin gene catalogue.</title>
        <authorList>
            <person name="Kono N."/>
            <person name="Nakamura H."/>
            <person name="Ohtoshi R."/>
            <person name="Moran D.A.P."/>
            <person name="Shinohara A."/>
            <person name="Yoshida Y."/>
            <person name="Fujiwara M."/>
            <person name="Mori M."/>
            <person name="Tomita M."/>
            <person name="Arakawa K."/>
        </authorList>
    </citation>
    <scope>NUCLEOTIDE SEQUENCE [LARGE SCALE GENOMIC DNA]</scope>
</reference>
<proteinExistence type="predicted"/>
<dbReference type="Proteomes" id="UP000499080">
    <property type="component" value="Unassembled WGS sequence"/>
</dbReference>
<protein>
    <submittedName>
        <fullName evidence="2">Uncharacterized protein</fullName>
    </submittedName>
</protein>
<evidence type="ECO:0000313" key="2">
    <source>
        <dbReference type="EMBL" id="GBM87216.1"/>
    </source>
</evidence>
<keyword evidence="3" id="KW-1185">Reference proteome</keyword>
<gene>
    <name evidence="2" type="ORF">AVEN_129733_1</name>
</gene>
<comment type="caution">
    <text evidence="2">The sequence shown here is derived from an EMBL/GenBank/DDBJ whole genome shotgun (WGS) entry which is preliminary data.</text>
</comment>
<evidence type="ECO:0000256" key="1">
    <source>
        <dbReference type="SAM" id="MobiDB-lite"/>
    </source>
</evidence>
<name>A0A4Y2JDE2_ARAVE</name>
<organism evidence="2 3">
    <name type="scientific">Araneus ventricosus</name>
    <name type="common">Orbweaver spider</name>
    <name type="synonym">Epeira ventricosa</name>
    <dbReference type="NCBI Taxonomy" id="182803"/>
    <lineage>
        <taxon>Eukaryota</taxon>
        <taxon>Metazoa</taxon>
        <taxon>Ecdysozoa</taxon>
        <taxon>Arthropoda</taxon>
        <taxon>Chelicerata</taxon>
        <taxon>Arachnida</taxon>
        <taxon>Araneae</taxon>
        <taxon>Araneomorphae</taxon>
        <taxon>Entelegynae</taxon>
        <taxon>Araneoidea</taxon>
        <taxon>Araneidae</taxon>
        <taxon>Araneus</taxon>
    </lineage>
</organism>
<feature type="compositionally biased region" description="Basic and acidic residues" evidence="1">
    <location>
        <begin position="118"/>
        <end position="132"/>
    </location>
</feature>
<accession>A0A4Y2JDE2</accession>
<dbReference type="AlphaFoldDB" id="A0A4Y2JDE2"/>
<dbReference type="EMBL" id="BGPR01003366">
    <property type="protein sequence ID" value="GBM87216.1"/>
    <property type="molecule type" value="Genomic_DNA"/>
</dbReference>